<gene>
    <name evidence="9" type="ORF">KUCA_T00004084001</name>
</gene>
<evidence type="ECO:0000259" key="8">
    <source>
        <dbReference type="Pfam" id="PF00724"/>
    </source>
</evidence>
<feature type="coiled-coil region" evidence="7">
    <location>
        <begin position="147"/>
        <end position="174"/>
    </location>
</feature>
<accession>W6MP96</accession>
<keyword evidence="3" id="KW-0285">Flavoprotein</keyword>
<dbReference type="InterPro" id="IPR045247">
    <property type="entry name" value="Oye-like"/>
</dbReference>
<evidence type="ECO:0000256" key="6">
    <source>
        <dbReference type="ARBA" id="ARBA00075326"/>
    </source>
</evidence>
<dbReference type="FunFam" id="3.20.20.70:FF:000138">
    <property type="entry name" value="NADPH dehydrogenase 1"/>
    <property type="match status" value="1"/>
</dbReference>
<dbReference type="Pfam" id="PF00724">
    <property type="entry name" value="Oxidored_FMN"/>
    <property type="match status" value="1"/>
</dbReference>
<comment type="similarity">
    <text evidence="2">Belongs to the NADH:flavin oxidoreductase/NADH oxidase family.</text>
</comment>
<evidence type="ECO:0000313" key="10">
    <source>
        <dbReference type="Proteomes" id="UP000019384"/>
    </source>
</evidence>
<dbReference type="InterPro" id="IPR013785">
    <property type="entry name" value="Aldolase_TIM"/>
</dbReference>
<dbReference type="Proteomes" id="UP000019384">
    <property type="component" value="Unassembled WGS sequence"/>
</dbReference>
<dbReference type="GeneID" id="34521482"/>
<organism evidence="9 10">
    <name type="scientific">Kuraishia capsulata CBS 1993</name>
    <dbReference type="NCBI Taxonomy" id="1382522"/>
    <lineage>
        <taxon>Eukaryota</taxon>
        <taxon>Fungi</taxon>
        <taxon>Dikarya</taxon>
        <taxon>Ascomycota</taxon>
        <taxon>Saccharomycotina</taxon>
        <taxon>Pichiomycetes</taxon>
        <taxon>Pichiales</taxon>
        <taxon>Pichiaceae</taxon>
        <taxon>Kuraishia</taxon>
    </lineage>
</organism>
<dbReference type="SUPFAM" id="SSF51395">
    <property type="entry name" value="FMN-linked oxidoreductases"/>
    <property type="match status" value="1"/>
</dbReference>
<dbReference type="PANTHER" id="PTHR22893:SF91">
    <property type="entry name" value="NADPH DEHYDROGENASE 2-RELATED"/>
    <property type="match status" value="1"/>
</dbReference>
<dbReference type="OrthoDB" id="276546at2759"/>
<dbReference type="InterPro" id="IPR001155">
    <property type="entry name" value="OxRdtase_FMN_N"/>
</dbReference>
<dbReference type="RefSeq" id="XP_022460094.1">
    <property type="nucleotide sequence ID" value="XM_022600782.1"/>
</dbReference>
<evidence type="ECO:0000256" key="3">
    <source>
        <dbReference type="ARBA" id="ARBA00022643"/>
    </source>
</evidence>
<proteinExistence type="inferred from homology"/>
<dbReference type="STRING" id="1382522.W6MP96"/>
<name>W6MP96_9ASCO</name>
<keyword evidence="7" id="KW-0175">Coiled coil</keyword>
<evidence type="ECO:0000256" key="4">
    <source>
        <dbReference type="ARBA" id="ARBA00056646"/>
    </source>
</evidence>
<evidence type="ECO:0000256" key="2">
    <source>
        <dbReference type="ARBA" id="ARBA00005979"/>
    </source>
</evidence>
<feature type="domain" description="NADH:flavin oxidoreductase/NADH oxidase N-terminal" evidence="8">
    <location>
        <begin position="13"/>
        <end position="362"/>
    </location>
</feature>
<dbReference type="GO" id="GO:0003959">
    <property type="term" value="F:NADPH dehydrogenase activity"/>
    <property type="evidence" value="ECO:0007669"/>
    <property type="project" value="TreeGrafter"/>
</dbReference>
<dbReference type="AlphaFoldDB" id="W6MP96"/>
<keyword evidence="3" id="KW-0288">FMN</keyword>
<dbReference type="GO" id="GO:0042562">
    <property type="term" value="F:hormone binding"/>
    <property type="evidence" value="ECO:0007669"/>
    <property type="project" value="UniProtKB-ARBA"/>
</dbReference>
<comment type="function">
    <text evidence="4">Oxidoreductase that binds mammalian estrogens with high affinity.</text>
</comment>
<dbReference type="EMBL" id="HG793129">
    <property type="protein sequence ID" value="CDK28103.1"/>
    <property type="molecule type" value="Genomic_DNA"/>
</dbReference>
<protein>
    <recommendedName>
        <fullName evidence="5">Probable NADPH dehydrogenase</fullName>
    </recommendedName>
    <alternativeName>
        <fullName evidence="6">Estrogen-binding protein</fullName>
    </alternativeName>
</protein>
<dbReference type="HOGENOM" id="CLU_012153_0_0_1"/>
<comment type="cofactor">
    <cofactor evidence="1">
        <name>FMN</name>
        <dbReference type="ChEBI" id="CHEBI:58210"/>
    </cofactor>
</comment>
<dbReference type="Gene3D" id="3.20.20.70">
    <property type="entry name" value="Aldolase class I"/>
    <property type="match status" value="1"/>
</dbReference>
<evidence type="ECO:0000256" key="1">
    <source>
        <dbReference type="ARBA" id="ARBA00001917"/>
    </source>
</evidence>
<evidence type="ECO:0000256" key="7">
    <source>
        <dbReference type="SAM" id="Coils"/>
    </source>
</evidence>
<keyword evidence="10" id="KW-1185">Reference proteome</keyword>
<dbReference type="CDD" id="cd02933">
    <property type="entry name" value="OYE_like_FMN"/>
    <property type="match status" value="1"/>
</dbReference>
<evidence type="ECO:0000313" key="9">
    <source>
        <dbReference type="EMBL" id="CDK28103.1"/>
    </source>
</evidence>
<dbReference type="GO" id="GO:0010181">
    <property type="term" value="F:FMN binding"/>
    <property type="evidence" value="ECO:0007669"/>
    <property type="project" value="InterPro"/>
</dbReference>
<reference evidence="9" key="2">
    <citation type="submission" date="2014-02" db="EMBL/GenBank/DDBJ databases">
        <title>Complete DNA sequence of /Kuraishia capsulata/ illustrates novel genomic features among budding yeasts (/Saccharomycotina/).</title>
        <authorList>
            <person name="Morales L."/>
            <person name="Noel B."/>
            <person name="Porcel B."/>
            <person name="Marcet-Houben M."/>
            <person name="Hullo M-F."/>
            <person name="Sacerdot C."/>
            <person name="Tekaia F."/>
            <person name="Leh-Louis V."/>
            <person name="Despons L."/>
            <person name="Khanna V."/>
            <person name="Aury J-M."/>
            <person name="Barbe V."/>
            <person name="Couloux A."/>
            <person name="Labadie K."/>
            <person name="Pelletier E."/>
            <person name="Souciet J-L."/>
            <person name="Boekhout T."/>
            <person name="Gabaldon T."/>
            <person name="Wincker P."/>
            <person name="Dujon B."/>
        </authorList>
    </citation>
    <scope>NUCLEOTIDE SEQUENCE</scope>
    <source>
        <strain evidence="9">CBS 1993</strain>
    </source>
</reference>
<dbReference type="PANTHER" id="PTHR22893">
    <property type="entry name" value="NADH OXIDOREDUCTASE-RELATED"/>
    <property type="match status" value="1"/>
</dbReference>
<reference evidence="9" key="1">
    <citation type="submission" date="2013-12" db="EMBL/GenBank/DDBJ databases">
        <authorList>
            <person name="Genoscope - CEA"/>
        </authorList>
    </citation>
    <scope>NUCLEOTIDE SEQUENCE</scope>
    <source>
        <strain evidence="9">CBS 1993</strain>
    </source>
</reference>
<evidence type="ECO:0000256" key="5">
    <source>
        <dbReference type="ARBA" id="ARBA00067604"/>
    </source>
</evidence>
<sequence>MTQDKPTALAATNLFKPIKVGNVTLKNRLVHTPTTRKRNTESFVATDLMLQYYTDRAQNNGGLIIAEATFISLQGGLMRRAPGIWNKDQTKAWKKIVDAVHAEGSFMSSQFWHLGRMGEPDVLKEWGQKYIGPSAVYRNEESEKAAIDAGNELLAMTKEDIQQLKDEYINAADNAFEAGFDFIEVHAAHGYLFDQFLREATNKRTDEYGGSIENRARLLLEILDMLIEKYGAERVAVRLSPYVRGMLGPEGLVSHPIVTFSYVFDQLEKRAKAGNRLGYVSIVEPRVDGSVNAVNRSSLENNEWIFQIWEGVVLRAGAYLSDEGYQNLVHDVDLNDRTLIGVSRYYTSNPDLVERLKQGYPLQPYNRPTFYTSTNYGFNTWKKYGETWKDDAESEEAKRLPVSLV</sequence>